<dbReference type="EMBL" id="JANQDH010000026">
    <property type="protein sequence ID" value="MDH6059666.1"/>
    <property type="molecule type" value="Genomic_DNA"/>
</dbReference>
<proteinExistence type="predicted"/>
<gene>
    <name evidence="2" type="ORF">NWP17_04300</name>
</gene>
<sequence>MFLLLSRVLLWLLIGTVVYSLFQRFYPSGTFVGRLVLIIVLVVIALSFINPNEPAVASLWQVISFPLKPLGASMLLMMFAAQKIKGGGMEQPGGYLVGWSLTILLLASTPAIAYFLVRVPVAMVGDPQLVSQDIRPNTATPEALVAFAATTTPTITTDVVGNSIYPNAHSPVTIAFNSVGGKVSPYLLQTPQAIRERGLRIDDFVPSAQTLQITTQVWESYLNQIYFFLRGNQTPS</sequence>
<keyword evidence="3" id="KW-1185">Reference proteome</keyword>
<feature type="transmembrane region" description="Helical" evidence="1">
    <location>
        <begin position="30"/>
        <end position="50"/>
    </location>
</feature>
<keyword evidence="1" id="KW-0812">Transmembrane</keyword>
<protein>
    <submittedName>
        <fullName evidence="2">Uncharacterized protein</fullName>
    </submittedName>
</protein>
<dbReference type="AlphaFoldDB" id="A0AA43KAM5"/>
<keyword evidence="1" id="KW-1133">Transmembrane helix</keyword>
<accession>A0AA43KAM5</accession>
<comment type="caution">
    <text evidence="2">The sequence shown here is derived from an EMBL/GenBank/DDBJ whole genome shotgun (WGS) entry which is preliminary data.</text>
</comment>
<evidence type="ECO:0000313" key="2">
    <source>
        <dbReference type="EMBL" id="MDH6059666.1"/>
    </source>
</evidence>
<evidence type="ECO:0000313" key="3">
    <source>
        <dbReference type="Proteomes" id="UP001159387"/>
    </source>
</evidence>
<dbReference type="RefSeq" id="WP_280653677.1">
    <property type="nucleotide sequence ID" value="NZ_JANQDH010000026.1"/>
</dbReference>
<organism evidence="2 3">
    <name type="scientific">Chrysosporum bergii ANA360D</name>
    <dbReference type="NCBI Taxonomy" id="617107"/>
    <lineage>
        <taxon>Bacteria</taxon>
        <taxon>Bacillati</taxon>
        <taxon>Cyanobacteriota</taxon>
        <taxon>Cyanophyceae</taxon>
        <taxon>Nostocales</taxon>
        <taxon>Nodulariaceae</taxon>
        <taxon>Chrysosporum</taxon>
    </lineage>
</organism>
<keyword evidence="1" id="KW-0472">Membrane</keyword>
<feature type="transmembrane region" description="Helical" evidence="1">
    <location>
        <begin position="93"/>
        <end position="117"/>
    </location>
</feature>
<name>A0AA43KAM5_9CYAN</name>
<reference evidence="2 3" key="1">
    <citation type="journal article" date="2023" name="J. Phycol.">
        <title>Chrysosporum ovalisporum is synonymous with the true-branching cyanobacterium Umezakia natans (Nostocales/Aphanizomenonaceae).</title>
        <authorList>
            <person name="McGregor G.B."/>
            <person name="Sendall B.C."/>
            <person name="Niiyama Y."/>
            <person name="Tuji A."/>
            <person name="Willis A."/>
        </authorList>
    </citation>
    <scope>NUCLEOTIDE SEQUENCE [LARGE SCALE GENOMIC DNA]</scope>
    <source>
        <strain evidence="2 3">ANA360D</strain>
    </source>
</reference>
<dbReference type="Proteomes" id="UP001159387">
    <property type="component" value="Unassembled WGS sequence"/>
</dbReference>
<evidence type="ECO:0000256" key="1">
    <source>
        <dbReference type="SAM" id="Phobius"/>
    </source>
</evidence>
<feature type="transmembrane region" description="Helical" evidence="1">
    <location>
        <begin position="62"/>
        <end position="81"/>
    </location>
</feature>